<comment type="caution">
    <text evidence="2">The sequence shown here is derived from an EMBL/GenBank/DDBJ whole genome shotgun (WGS) entry which is preliminary data.</text>
</comment>
<dbReference type="RefSeq" id="WP_327794280.1">
    <property type="nucleotide sequence ID" value="NZ_JADQAZ010000002.1"/>
</dbReference>
<evidence type="ECO:0000256" key="1">
    <source>
        <dbReference type="SAM" id="SignalP"/>
    </source>
</evidence>
<gene>
    <name evidence="2" type="ORF">IV417_11760</name>
</gene>
<keyword evidence="1" id="KW-0732">Signal</keyword>
<name>A0AAP2G911_9RHOB</name>
<dbReference type="EMBL" id="JADQAZ010000002">
    <property type="protein sequence ID" value="MBT0958064.1"/>
    <property type="molecule type" value="Genomic_DNA"/>
</dbReference>
<sequence length="222" mass="23307">MRILLAAATAMACAAPLWAEGDHGLTIPSLTAEVTPEAGLEAWDRLHEVFTHPRCINCHVGEEAVPLWTTTHGANPGETRPHGMNIHGGDSRVGAEYIDCGTCHVTSTRPNTTPGAPPHAGLDWQLAPLEFQWTGKTPAEICAQVRDPERNGGRDGAGLIEHITHDAEVAGFITWGFTPGAGREPAPGSLQSHLDDTAAWVAAGMPCPGDPLPASAPTEASE</sequence>
<dbReference type="Proteomes" id="UP001315686">
    <property type="component" value="Unassembled WGS sequence"/>
</dbReference>
<dbReference type="AlphaFoldDB" id="A0AAP2G911"/>
<feature type="signal peptide" evidence="1">
    <location>
        <begin position="1"/>
        <end position="19"/>
    </location>
</feature>
<proteinExistence type="predicted"/>
<evidence type="ECO:0008006" key="4">
    <source>
        <dbReference type="Google" id="ProtNLM"/>
    </source>
</evidence>
<dbReference type="InterPro" id="IPR036280">
    <property type="entry name" value="Multihaem_cyt_sf"/>
</dbReference>
<protein>
    <recommendedName>
        <fullName evidence="4">Cytochrome c domain-containing protein</fullName>
    </recommendedName>
</protein>
<feature type="chain" id="PRO_5042833504" description="Cytochrome c domain-containing protein" evidence="1">
    <location>
        <begin position="20"/>
        <end position="222"/>
    </location>
</feature>
<evidence type="ECO:0000313" key="2">
    <source>
        <dbReference type="EMBL" id="MBT0958064.1"/>
    </source>
</evidence>
<organism evidence="2 3">
    <name type="scientific">Harenicola maris</name>
    <dbReference type="NCBI Taxonomy" id="2841044"/>
    <lineage>
        <taxon>Bacteria</taxon>
        <taxon>Pseudomonadati</taxon>
        <taxon>Pseudomonadota</taxon>
        <taxon>Alphaproteobacteria</taxon>
        <taxon>Rhodobacterales</taxon>
        <taxon>Paracoccaceae</taxon>
        <taxon>Harenicola</taxon>
    </lineage>
</organism>
<dbReference type="SUPFAM" id="SSF48695">
    <property type="entry name" value="Multiheme cytochromes"/>
    <property type="match status" value="1"/>
</dbReference>
<accession>A0AAP2G911</accession>
<evidence type="ECO:0000313" key="3">
    <source>
        <dbReference type="Proteomes" id="UP001315686"/>
    </source>
</evidence>
<keyword evidence="3" id="KW-1185">Reference proteome</keyword>
<reference evidence="2 3" key="1">
    <citation type="journal article" date="2021" name="Arch. Microbiol.">
        <title>Harenicola maris gen. nov., sp. nov. isolated from the Sea of Japan shallow sediments.</title>
        <authorList>
            <person name="Romanenko L.A."/>
            <person name="Kurilenko V.V."/>
            <person name="Chernysheva N.Y."/>
            <person name="Tekutyeva L.A."/>
            <person name="Velansky P.V."/>
            <person name="Svetashev V.I."/>
            <person name="Isaeva M.P."/>
        </authorList>
    </citation>
    <scope>NUCLEOTIDE SEQUENCE [LARGE SCALE GENOMIC DNA]</scope>
    <source>
        <strain evidence="2 3">KMM 3653</strain>
    </source>
</reference>